<dbReference type="SUPFAM" id="SSF69304">
    <property type="entry name" value="Tricorn protease N-terminal domain"/>
    <property type="match status" value="1"/>
</dbReference>
<proteinExistence type="predicted"/>
<organism evidence="1">
    <name type="scientific">marine metagenome</name>
    <dbReference type="NCBI Taxonomy" id="408172"/>
    <lineage>
        <taxon>unclassified sequences</taxon>
        <taxon>metagenomes</taxon>
        <taxon>ecological metagenomes</taxon>
    </lineage>
</organism>
<dbReference type="EMBL" id="UINC01001477">
    <property type="protein sequence ID" value="SUZ81658.1"/>
    <property type="molecule type" value="Genomic_DNA"/>
</dbReference>
<dbReference type="AlphaFoldDB" id="A0A381QSG4"/>
<evidence type="ECO:0000313" key="1">
    <source>
        <dbReference type="EMBL" id="SUZ81658.1"/>
    </source>
</evidence>
<accession>A0A381QSG4</accession>
<feature type="non-terminal residue" evidence="1">
    <location>
        <position position="1"/>
    </location>
</feature>
<name>A0A381QSG4_9ZZZZ</name>
<gene>
    <name evidence="1" type="ORF">METZ01_LOCUS34512</name>
</gene>
<dbReference type="Gene3D" id="2.120.10.30">
    <property type="entry name" value="TolB, C-terminal domain"/>
    <property type="match status" value="1"/>
</dbReference>
<dbReference type="InterPro" id="IPR011042">
    <property type="entry name" value="6-blade_b-propeller_TolB-like"/>
</dbReference>
<protein>
    <recommendedName>
        <fullName evidence="2">Bacterial surface antigen (D15) domain-containing protein</fullName>
    </recommendedName>
</protein>
<reference evidence="1" key="1">
    <citation type="submission" date="2018-05" db="EMBL/GenBank/DDBJ databases">
        <authorList>
            <person name="Lanie J.A."/>
            <person name="Ng W.-L."/>
            <person name="Kazmierczak K.M."/>
            <person name="Andrzejewski T.M."/>
            <person name="Davidsen T.M."/>
            <person name="Wayne K.J."/>
            <person name="Tettelin H."/>
            <person name="Glass J.I."/>
            <person name="Rusch D."/>
            <person name="Podicherti R."/>
            <person name="Tsui H.-C.T."/>
            <person name="Winkler M.E."/>
        </authorList>
    </citation>
    <scope>NUCLEOTIDE SEQUENCE</scope>
</reference>
<dbReference type="PANTHER" id="PTHR36842:SF1">
    <property type="entry name" value="PROTEIN TOLB"/>
    <property type="match status" value="1"/>
</dbReference>
<dbReference type="PANTHER" id="PTHR36842">
    <property type="entry name" value="PROTEIN TOLB HOMOLOG"/>
    <property type="match status" value="1"/>
</dbReference>
<evidence type="ECO:0008006" key="2">
    <source>
        <dbReference type="Google" id="ProtNLM"/>
    </source>
</evidence>
<sequence>VQYNHPELDWQSIETDHFRIHFYSHTEQSAREGAYVAELIYPFVTNFYQYEPFDKTDIVFTDTDDISNGAAYFYDNKIIIWTSPLDYELRGSHRWLQNVVAHEFTHIVSIQRAQKFGKSIPGGYLQWIGYEKEKRPDVLYGYPNTLVSYPIPGTSIPPWLAEGAGQFMYPGAEWDNWDSIRDMILRDRILKGNMLSWAEMNTFGKSGIGNESVYNAGFALSRYLSLKYGPESLEKIMASLSKPMNYSINTAIQNVTGKDGQTIYNEFVNVLNIRYETLSQSIMDHEEKRQIIEYKGSANLFPTWNEDGTKIAYISNQDHDYFGSTDLFIYDMTDGSVNNIVEGVYSKPTWYGENIIYSKKAKTPNKFGSKYYDLFEMDLLNQKEYRITEDARAFSPVVGSDSTIYYLATNDGTQNIFKIDLKSNSTEQLTKFKDREIIGGLNYDSMNNRLIYDITMNHFKDIYYLNFSDSTSGSVTNNALWDERQADISSAGIVYSDDRSGIFNLYYIGKDKQGYVTNVTGGAFMPDIHESGKVAYALYENGGYKIAILDSLEIMEDTHVGYTPLYFQRNKDLSPAITEKKESISKKYQDHFPPMFTMPRITMDYGTFKPGIYFYSSEILDKASLIGGASINSSQDLDLFFLFEYKHLYPTIFFETFYLSRNIEERTSYSVYNLDNNLKFRIIEFRGGIRIPFYGSKFELYGSWSQYRASIKENVIGKPKLQSGIGYDYFRGKETGINWSLEQYKRRIDQNINPVGYELNVLVGKEWNQFIDGLDLSESGTLISNFNNHNLVRNELSGQYLWEIPETNRWTLAIGGKIGWIDNASVDSFFYFFSGGMPGIKGYPFYSLAGTNMIIGDAGIRIPIFREKHFSLGWFTLQHSTIGLFGQIGDAWNRAESKLDYKRSVGIEFRLQGYSFYNYPTSIGMELHRGLDIFKISMDNIKTIQYGGENRLYFTILFGF</sequence>